<name>A0A1D3D3V9_9EIME</name>
<feature type="compositionally biased region" description="Low complexity" evidence="1">
    <location>
        <begin position="219"/>
        <end position="234"/>
    </location>
</feature>
<sequence length="329" mass="34566">MPLLLTLGPPVLPAAGGDALIDAAPAGEAAASARAAAVSPTPGERGSAGKGLREQQEQQKREQARENEQLAKTSKGDSEPPRWLQLSGVLRSLGGSKQREPESAVQTELAPAAAATSDTSQKGACRNPMLFSFGAKAVPLRPPRCRCCRQGCYEGPSEPLLNGLPGSSLLHQHTQKKPHPGGLPLEDAVALWRASGCIRTYGNTLVTSLLAAAAPVAPSYKAPEGQGPEAAPEETSGGHVNKQPAVAAGEALRLAFDFRGCQLPTYQFTCPLLKHAQEEEQQRKLQPLPAKALRLVCRSKVTQRKGGKSRVLQQQQGAVAGLEASCSSF</sequence>
<dbReference type="Proteomes" id="UP000095192">
    <property type="component" value="Unassembled WGS sequence"/>
</dbReference>
<proteinExistence type="predicted"/>
<dbReference type="InParanoid" id="A0A1D3D3V9"/>
<evidence type="ECO:0000313" key="3">
    <source>
        <dbReference type="Proteomes" id="UP000095192"/>
    </source>
</evidence>
<organism evidence="2 3">
    <name type="scientific">Cyclospora cayetanensis</name>
    <dbReference type="NCBI Taxonomy" id="88456"/>
    <lineage>
        <taxon>Eukaryota</taxon>
        <taxon>Sar</taxon>
        <taxon>Alveolata</taxon>
        <taxon>Apicomplexa</taxon>
        <taxon>Conoidasida</taxon>
        <taxon>Coccidia</taxon>
        <taxon>Eucoccidiorida</taxon>
        <taxon>Eimeriorina</taxon>
        <taxon>Eimeriidae</taxon>
        <taxon>Cyclospora</taxon>
    </lineage>
</organism>
<dbReference type="AlphaFoldDB" id="A0A1D3D3V9"/>
<evidence type="ECO:0000313" key="2">
    <source>
        <dbReference type="EMBL" id="OEH78142.1"/>
    </source>
</evidence>
<evidence type="ECO:0000256" key="1">
    <source>
        <dbReference type="SAM" id="MobiDB-lite"/>
    </source>
</evidence>
<reference evidence="2 3" key="1">
    <citation type="journal article" date="2016" name="BMC Genomics">
        <title>Comparative genomics reveals Cyclospora cayetanensis possesses coccidia-like metabolism and invasion components but unique surface antigens.</title>
        <authorList>
            <person name="Liu S."/>
            <person name="Wang L."/>
            <person name="Zheng H."/>
            <person name="Xu Z."/>
            <person name="Roellig D.M."/>
            <person name="Li N."/>
            <person name="Frace M.A."/>
            <person name="Tang K."/>
            <person name="Arrowood M.J."/>
            <person name="Moss D.M."/>
            <person name="Zhang L."/>
            <person name="Feng Y."/>
            <person name="Xiao L."/>
        </authorList>
    </citation>
    <scope>NUCLEOTIDE SEQUENCE [LARGE SCALE GENOMIC DNA]</scope>
    <source>
        <strain evidence="2 3">CHN_HEN01</strain>
    </source>
</reference>
<feature type="region of interest" description="Disordered" evidence="1">
    <location>
        <begin position="219"/>
        <end position="241"/>
    </location>
</feature>
<protein>
    <submittedName>
        <fullName evidence="2">Uncharacterized protein</fullName>
    </submittedName>
</protein>
<keyword evidence="3" id="KW-1185">Reference proteome</keyword>
<accession>A0A1D3D3V9</accession>
<comment type="caution">
    <text evidence="2">The sequence shown here is derived from an EMBL/GenBank/DDBJ whole genome shotgun (WGS) entry which is preliminary data.</text>
</comment>
<feature type="compositionally biased region" description="Basic and acidic residues" evidence="1">
    <location>
        <begin position="51"/>
        <end position="80"/>
    </location>
</feature>
<feature type="compositionally biased region" description="Low complexity" evidence="1">
    <location>
        <begin position="26"/>
        <end position="37"/>
    </location>
</feature>
<gene>
    <name evidence="2" type="ORF">cyc_02057</name>
</gene>
<dbReference type="VEuPathDB" id="ToxoDB:cyc_02057"/>
<feature type="region of interest" description="Disordered" evidence="1">
    <location>
        <begin position="26"/>
        <end position="121"/>
    </location>
</feature>
<dbReference type="EMBL" id="JROU02000842">
    <property type="protein sequence ID" value="OEH78142.1"/>
    <property type="molecule type" value="Genomic_DNA"/>
</dbReference>